<dbReference type="PANTHER" id="PTHR45458:SF3">
    <property type="entry name" value="CHAIN DEHYDROGENASE (ATSC), PUTATIVE-RELATED"/>
    <property type="match status" value="1"/>
</dbReference>
<dbReference type="FunCoup" id="A0A0H2RSC5">
    <property type="interactions" value="119"/>
</dbReference>
<keyword evidence="2" id="KW-1185">Reference proteome</keyword>
<dbReference type="InParanoid" id="A0A0H2RSC5"/>
<evidence type="ECO:0000313" key="2">
    <source>
        <dbReference type="Proteomes" id="UP000053477"/>
    </source>
</evidence>
<organism evidence="1 2">
    <name type="scientific">Schizopora paradoxa</name>
    <dbReference type="NCBI Taxonomy" id="27342"/>
    <lineage>
        <taxon>Eukaryota</taxon>
        <taxon>Fungi</taxon>
        <taxon>Dikarya</taxon>
        <taxon>Basidiomycota</taxon>
        <taxon>Agaricomycotina</taxon>
        <taxon>Agaricomycetes</taxon>
        <taxon>Hymenochaetales</taxon>
        <taxon>Schizoporaceae</taxon>
        <taxon>Schizopora</taxon>
    </lineage>
</organism>
<dbReference type="PANTHER" id="PTHR45458">
    <property type="entry name" value="SHORT-CHAIN DEHYDROGENASE/REDUCTASE SDR"/>
    <property type="match status" value="1"/>
</dbReference>
<accession>A0A0H2RSC5</accession>
<dbReference type="Pfam" id="PF00106">
    <property type="entry name" value="adh_short"/>
    <property type="match status" value="1"/>
</dbReference>
<reference evidence="1 2" key="1">
    <citation type="submission" date="2015-04" db="EMBL/GenBank/DDBJ databases">
        <title>Complete genome sequence of Schizopora paradoxa KUC8140, a cosmopolitan wood degrader in East Asia.</title>
        <authorList>
            <consortium name="DOE Joint Genome Institute"/>
            <person name="Min B."/>
            <person name="Park H."/>
            <person name="Jang Y."/>
            <person name="Kim J.-J."/>
            <person name="Kim K.H."/>
            <person name="Pangilinan J."/>
            <person name="Lipzen A."/>
            <person name="Riley R."/>
            <person name="Grigoriev I.V."/>
            <person name="Spatafora J.W."/>
            <person name="Choi I.-G."/>
        </authorList>
    </citation>
    <scope>NUCLEOTIDE SEQUENCE [LARGE SCALE GENOMIC DNA]</scope>
    <source>
        <strain evidence="1 2">KUC8140</strain>
    </source>
</reference>
<dbReference type="PRINTS" id="PR00081">
    <property type="entry name" value="GDHRDH"/>
</dbReference>
<protein>
    <submittedName>
        <fullName evidence="1">NAD(P)-binding protein</fullName>
    </submittedName>
</protein>
<dbReference type="AlphaFoldDB" id="A0A0H2RSC5"/>
<evidence type="ECO:0000313" key="1">
    <source>
        <dbReference type="EMBL" id="KLO12358.1"/>
    </source>
</evidence>
<dbReference type="InterPro" id="IPR036291">
    <property type="entry name" value="NAD(P)-bd_dom_sf"/>
</dbReference>
<proteinExistence type="predicted"/>
<dbReference type="CDD" id="cd05325">
    <property type="entry name" value="carb_red_sniffer_like_SDR_c"/>
    <property type="match status" value="1"/>
</dbReference>
<dbReference type="Gene3D" id="3.40.50.720">
    <property type="entry name" value="NAD(P)-binding Rossmann-like Domain"/>
    <property type="match status" value="1"/>
</dbReference>
<sequence>MPSYAITGTSRGIGLTFVKTLSENPANTVFALARNAASAKNLNEFVASHKHKNAHVVESDNDNIESIQNAAETVGKITGGKLDVLINNSARMFHERNELTLDAYEDPHLLDHDMLSFFKTNVLGVIHTTNAFLPLIRAGEMKKCIIITSTLGSPRFTVDTKFIRAPGYSMSKAASNLAVAKYAAQYKEEGIVFLSISPGLVRTKSGSKEEVDAFYDLQEKQIRSMYPKFEGAITPEQSVRDQLDLIHRVSIEQTGSFVNRDGTDAEAEI</sequence>
<dbReference type="SUPFAM" id="SSF51735">
    <property type="entry name" value="NAD(P)-binding Rossmann-fold domains"/>
    <property type="match status" value="1"/>
</dbReference>
<dbReference type="OrthoDB" id="9876299at2759"/>
<dbReference type="GO" id="GO:0016616">
    <property type="term" value="F:oxidoreductase activity, acting on the CH-OH group of donors, NAD or NADP as acceptor"/>
    <property type="evidence" value="ECO:0007669"/>
    <property type="project" value="TreeGrafter"/>
</dbReference>
<dbReference type="InterPro" id="IPR052184">
    <property type="entry name" value="SDR_enzymes"/>
</dbReference>
<gene>
    <name evidence="1" type="ORF">SCHPADRAFT_941270</name>
</gene>
<dbReference type="Proteomes" id="UP000053477">
    <property type="component" value="Unassembled WGS sequence"/>
</dbReference>
<dbReference type="InterPro" id="IPR002347">
    <property type="entry name" value="SDR_fam"/>
</dbReference>
<name>A0A0H2RSC5_9AGAM</name>
<dbReference type="EMBL" id="KQ085979">
    <property type="protein sequence ID" value="KLO12358.1"/>
    <property type="molecule type" value="Genomic_DNA"/>
</dbReference>